<dbReference type="EMBL" id="JBHTMP010000023">
    <property type="protein sequence ID" value="MFD1322738.1"/>
    <property type="molecule type" value="Genomic_DNA"/>
</dbReference>
<feature type="transmembrane region" description="Helical" evidence="1">
    <location>
        <begin position="159"/>
        <end position="180"/>
    </location>
</feature>
<feature type="transmembrane region" description="Helical" evidence="1">
    <location>
        <begin position="80"/>
        <end position="107"/>
    </location>
</feature>
<evidence type="ECO:0000256" key="1">
    <source>
        <dbReference type="SAM" id="Phobius"/>
    </source>
</evidence>
<gene>
    <name evidence="3" type="ORF">ACFQ4H_16695</name>
</gene>
<reference evidence="4" key="1">
    <citation type="journal article" date="2019" name="Int. J. Syst. Evol. Microbiol.">
        <title>The Global Catalogue of Microorganisms (GCM) 10K type strain sequencing project: providing services to taxonomists for standard genome sequencing and annotation.</title>
        <authorList>
            <consortium name="The Broad Institute Genomics Platform"/>
            <consortium name="The Broad Institute Genome Sequencing Center for Infectious Disease"/>
            <person name="Wu L."/>
            <person name="Ma J."/>
        </authorList>
    </citation>
    <scope>NUCLEOTIDE SEQUENCE [LARGE SCALE GENOMIC DNA]</scope>
    <source>
        <strain evidence="4">JCM 31037</strain>
    </source>
</reference>
<keyword evidence="2" id="KW-0732">Signal</keyword>
<dbReference type="PANTHER" id="PTHR34821:SF2">
    <property type="entry name" value="INNER MEMBRANE PROTEIN YDCZ"/>
    <property type="match status" value="1"/>
</dbReference>
<dbReference type="InterPro" id="IPR006750">
    <property type="entry name" value="YdcZ"/>
</dbReference>
<dbReference type="Pfam" id="PF04657">
    <property type="entry name" value="DMT_YdcZ"/>
    <property type="match status" value="2"/>
</dbReference>
<feature type="transmembrane region" description="Helical" evidence="1">
    <location>
        <begin position="227"/>
        <end position="245"/>
    </location>
</feature>
<feature type="transmembrane region" description="Helical" evidence="1">
    <location>
        <begin position="192"/>
        <end position="215"/>
    </location>
</feature>
<keyword evidence="1" id="KW-0812">Transmembrane</keyword>
<organism evidence="3 4">
    <name type="scientific">Micromonospora sonneratiae</name>
    <dbReference type="NCBI Taxonomy" id="1184706"/>
    <lineage>
        <taxon>Bacteria</taxon>
        <taxon>Bacillati</taxon>
        <taxon>Actinomycetota</taxon>
        <taxon>Actinomycetes</taxon>
        <taxon>Micromonosporales</taxon>
        <taxon>Micromonosporaceae</taxon>
        <taxon>Micromonospora</taxon>
    </lineage>
</organism>
<evidence type="ECO:0000313" key="4">
    <source>
        <dbReference type="Proteomes" id="UP001597260"/>
    </source>
</evidence>
<sequence length="311" mass="30436">MKALPAWAALGLAALGGVASAAQSAVNAELGERVGNAAIGAVVNNLGGVVLVLLGLLVLPSMRTGLAALRHSRLPWWAYLGGLGGAAIVIVATYVVPVLGVAVFTIAQVAGNSVGGLTVDRVGLAPAGRLALTGPRLAGAVLGIGAVALAQTGRPVGELAVGLVLLAVFGGVAVALQAALNGRVSAASSTAAGTAINFAVSTPAVIVAAIGLGALDVLPSAHWPTEWHLYVGGLLGVGIVVTLLLAVRSVGVFRTGLAIVAGQLGGAVLLDTLRADQPVVSLPVLAGTLLTLSAVAVSGLRTRTRRPGPVG</sequence>
<evidence type="ECO:0000256" key="2">
    <source>
        <dbReference type="SAM" id="SignalP"/>
    </source>
</evidence>
<dbReference type="RefSeq" id="WP_377571889.1">
    <property type="nucleotide sequence ID" value="NZ_JBHTMP010000023.1"/>
</dbReference>
<feature type="transmembrane region" description="Helical" evidence="1">
    <location>
        <begin position="282"/>
        <end position="300"/>
    </location>
</feature>
<name>A0ABW3YG74_9ACTN</name>
<dbReference type="PANTHER" id="PTHR34821">
    <property type="entry name" value="INNER MEMBRANE PROTEIN YDCZ"/>
    <property type="match status" value="1"/>
</dbReference>
<feature type="transmembrane region" description="Helical" evidence="1">
    <location>
        <begin position="37"/>
        <end position="59"/>
    </location>
</feature>
<comment type="caution">
    <text evidence="3">The sequence shown here is derived from an EMBL/GenBank/DDBJ whole genome shotgun (WGS) entry which is preliminary data.</text>
</comment>
<proteinExistence type="predicted"/>
<keyword evidence="4" id="KW-1185">Reference proteome</keyword>
<feature type="chain" id="PRO_5045300281" evidence="2">
    <location>
        <begin position="22"/>
        <end position="311"/>
    </location>
</feature>
<feature type="signal peptide" evidence="2">
    <location>
        <begin position="1"/>
        <end position="21"/>
    </location>
</feature>
<keyword evidence="1" id="KW-1133">Transmembrane helix</keyword>
<evidence type="ECO:0000313" key="3">
    <source>
        <dbReference type="EMBL" id="MFD1322738.1"/>
    </source>
</evidence>
<dbReference type="Proteomes" id="UP001597260">
    <property type="component" value="Unassembled WGS sequence"/>
</dbReference>
<keyword evidence="1" id="KW-0472">Membrane</keyword>
<protein>
    <submittedName>
        <fullName evidence="3">DMT family transporter</fullName>
    </submittedName>
</protein>
<accession>A0ABW3YG74</accession>
<feature type="transmembrane region" description="Helical" evidence="1">
    <location>
        <begin position="252"/>
        <end position="270"/>
    </location>
</feature>